<dbReference type="HOGENOM" id="CLU_1766805_0_0_0"/>
<dbReference type="EMBL" id="CP000473">
    <property type="protein sequence ID" value="ABJ87450.1"/>
    <property type="molecule type" value="Genomic_DNA"/>
</dbReference>
<keyword evidence="1" id="KW-0472">Membrane</keyword>
<evidence type="ECO:0000313" key="3">
    <source>
        <dbReference type="EMBL" id="ABJ87450.1"/>
    </source>
</evidence>
<feature type="transmembrane region" description="Helical" evidence="1">
    <location>
        <begin position="12"/>
        <end position="37"/>
    </location>
</feature>
<evidence type="ECO:0000259" key="2">
    <source>
        <dbReference type="Pfam" id="PF07811"/>
    </source>
</evidence>
<accession>Q01SC0</accession>
<dbReference type="eggNOG" id="COG4961">
    <property type="taxonomic scope" value="Bacteria"/>
</dbReference>
<dbReference type="InterPro" id="IPR012495">
    <property type="entry name" value="TadE-like_dom"/>
</dbReference>
<dbReference type="KEGG" id="sus:Acid_6528"/>
<feature type="domain" description="TadE-like" evidence="2">
    <location>
        <begin position="9"/>
        <end position="51"/>
    </location>
</feature>
<dbReference type="OrthoDB" id="7449015at2"/>
<dbReference type="STRING" id="234267.Acid_6528"/>
<organism evidence="3">
    <name type="scientific">Solibacter usitatus (strain Ellin6076)</name>
    <dbReference type="NCBI Taxonomy" id="234267"/>
    <lineage>
        <taxon>Bacteria</taxon>
        <taxon>Pseudomonadati</taxon>
        <taxon>Acidobacteriota</taxon>
        <taxon>Terriglobia</taxon>
        <taxon>Bryobacterales</taxon>
        <taxon>Solibacteraceae</taxon>
        <taxon>Candidatus Solibacter</taxon>
    </lineage>
</organism>
<reference evidence="3" key="1">
    <citation type="submission" date="2006-10" db="EMBL/GenBank/DDBJ databases">
        <title>Complete sequence of Solibacter usitatus Ellin6076.</title>
        <authorList>
            <consortium name="US DOE Joint Genome Institute"/>
            <person name="Copeland A."/>
            <person name="Lucas S."/>
            <person name="Lapidus A."/>
            <person name="Barry K."/>
            <person name="Detter J.C."/>
            <person name="Glavina del Rio T."/>
            <person name="Hammon N."/>
            <person name="Israni S."/>
            <person name="Dalin E."/>
            <person name="Tice H."/>
            <person name="Pitluck S."/>
            <person name="Thompson L.S."/>
            <person name="Brettin T."/>
            <person name="Bruce D."/>
            <person name="Han C."/>
            <person name="Tapia R."/>
            <person name="Gilna P."/>
            <person name="Schmutz J."/>
            <person name="Larimer F."/>
            <person name="Land M."/>
            <person name="Hauser L."/>
            <person name="Kyrpides N."/>
            <person name="Mikhailova N."/>
            <person name="Janssen P.H."/>
            <person name="Kuske C.R."/>
            <person name="Richardson P."/>
        </authorList>
    </citation>
    <scope>NUCLEOTIDE SEQUENCE</scope>
    <source>
        <strain evidence="3">Ellin6076</strain>
    </source>
</reference>
<proteinExistence type="predicted"/>
<dbReference type="Pfam" id="PF07811">
    <property type="entry name" value="TadE"/>
    <property type="match status" value="1"/>
</dbReference>
<keyword evidence="1" id="KW-0812">Transmembrane</keyword>
<name>Q01SC0_SOLUE</name>
<dbReference type="AlphaFoldDB" id="Q01SC0"/>
<keyword evidence="1" id="KW-1133">Transmembrane helix</keyword>
<gene>
    <name evidence="3" type="ordered locus">Acid_6528</name>
</gene>
<sequence length="147" mass="15206">MKPQCGRKGSAIVEFAVGSGVLMALFSGTFEIGYTLIQYNKLITAVAQGARYASIIPYDSPTATPSAAFLAAVQNMVLYGNPVPGAGPVVSGLTAANVSVKMTFVNGVPNAVAVSLTGYPVNALFGTYKLTGKPQVTYPYHGVWAPA</sequence>
<dbReference type="InParanoid" id="Q01SC0"/>
<evidence type="ECO:0000256" key="1">
    <source>
        <dbReference type="SAM" id="Phobius"/>
    </source>
</evidence>
<protein>
    <submittedName>
        <fullName evidence="3">TadE family protein</fullName>
    </submittedName>
</protein>